<dbReference type="SUPFAM" id="SSF53098">
    <property type="entry name" value="Ribonuclease H-like"/>
    <property type="match status" value="1"/>
</dbReference>
<proteinExistence type="predicted"/>
<organism evidence="1 2">
    <name type="scientific">Mycena rosella</name>
    <name type="common">Pink bonnet</name>
    <name type="synonym">Agaricus rosellus</name>
    <dbReference type="NCBI Taxonomy" id="1033263"/>
    <lineage>
        <taxon>Eukaryota</taxon>
        <taxon>Fungi</taxon>
        <taxon>Dikarya</taxon>
        <taxon>Basidiomycota</taxon>
        <taxon>Agaricomycotina</taxon>
        <taxon>Agaricomycetes</taxon>
        <taxon>Agaricomycetidae</taxon>
        <taxon>Agaricales</taxon>
        <taxon>Marasmiineae</taxon>
        <taxon>Mycenaceae</taxon>
        <taxon>Mycena</taxon>
    </lineage>
</organism>
<dbReference type="EMBL" id="JARKIE010000032">
    <property type="protein sequence ID" value="KAJ7696975.1"/>
    <property type="molecule type" value="Genomic_DNA"/>
</dbReference>
<dbReference type="Proteomes" id="UP001221757">
    <property type="component" value="Unassembled WGS sequence"/>
</dbReference>
<gene>
    <name evidence="1" type="ORF">B0H17DRAFT_1266691</name>
</gene>
<feature type="non-terminal residue" evidence="1">
    <location>
        <position position="213"/>
    </location>
</feature>
<dbReference type="InterPro" id="IPR012337">
    <property type="entry name" value="RNaseH-like_sf"/>
</dbReference>
<name>A0AAD7GIZ9_MYCRO</name>
<protein>
    <submittedName>
        <fullName evidence="1">Uncharacterized protein</fullName>
    </submittedName>
</protein>
<reference evidence="1" key="1">
    <citation type="submission" date="2023-03" db="EMBL/GenBank/DDBJ databases">
        <title>Massive genome expansion in bonnet fungi (Mycena s.s.) driven by repeated elements and novel gene families across ecological guilds.</title>
        <authorList>
            <consortium name="Lawrence Berkeley National Laboratory"/>
            <person name="Harder C.B."/>
            <person name="Miyauchi S."/>
            <person name="Viragh M."/>
            <person name="Kuo A."/>
            <person name="Thoen E."/>
            <person name="Andreopoulos B."/>
            <person name="Lu D."/>
            <person name="Skrede I."/>
            <person name="Drula E."/>
            <person name="Henrissat B."/>
            <person name="Morin E."/>
            <person name="Kohler A."/>
            <person name="Barry K."/>
            <person name="LaButti K."/>
            <person name="Morin E."/>
            <person name="Salamov A."/>
            <person name="Lipzen A."/>
            <person name="Mereny Z."/>
            <person name="Hegedus B."/>
            <person name="Baldrian P."/>
            <person name="Stursova M."/>
            <person name="Weitz H."/>
            <person name="Taylor A."/>
            <person name="Grigoriev I.V."/>
            <person name="Nagy L.G."/>
            <person name="Martin F."/>
            <person name="Kauserud H."/>
        </authorList>
    </citation>
    <scope>NUCLEOTIDE SEQUENCE</scope>
    <source>
        <strain evidence="1">CBHHK067</strain>
    </source>
</reference>
<evidence type="ECO:0000313" key="1">
    <source>
        <dbReference type="EMBL" id="KAJ7696975.1"/>
    </source>
</evidence>
<dbReference type="AlphaFoldDB" id="A0AAD7GIZ9"/>
<evidence type="ECO:0000313" key="2">
    <source>
        <dbReference type="Proteomes" id="UP001221757"/>
    </source>
</evidence>
<accession>A0AAD7GIZ9</accession>
<sequence>KTRQAVAACRASGQRRDDVRQIIVDGNAKYLWQPDGIMRVVQLLRDCETRWSSTYLMSDRLIELYPAVQCFLKHPQQSALAHLIFTELEYQVLHDIQAILAVPHAAQELLSAEKTPTLSAALPAFEMLLDCWINLQTQLPMLAHYIRVGIVKIQEYVNKGRKTRVYALAMIINLTMKMEWIEQHWPADDAAQAEEWMIDAVCYLCLAPFTVNN</sequence>
<keyword evidence="2" id="KW-1185">Reference proteome</keyword>
<comment type="caution">
    <text evidence="1">The sequence shown here is derived from an EMBL/GenBank/DDBJ whole genome shotgun (WGS) entry which is preliminary data.</text>
</comment>